<dbReference type="PANTHER" id="PTHR11067">
    <property type="entry name" value="INOSINE TRIPHOSPHATE PYROPHOSPHATASE/HAM1 PROTEIN"/>
    <property type="match status" value="1"/>
</dbReference>
<gene>
    <name evidence="3" type="ORF">SAMN06265361_10831</name>
</gene>
<proteinExistence type="inferred from homology"/>
<evidence type="ECO:0000313" key="4">
    <source>
        <dbReference type="Proteomes" id="UP001157946"/>
    </source>
</evidence>
<name>A0AA46AGV2_9BACL</name>
<organism evidence="3 4">
    <name type="scientific">Laceyella tengchongensis</name>
    <dbReference type="NCBI Taxonomy" id="574699"/>
    <lineage>
        <taxon>Bacteria</taxon>
        <taxon>Bacillati</taxon>
        <taxon>Bacillota</taxon>
        <taxon>Bacilli</taxon>
        <taxon>Bacillales</taxon>
        <taxon>Thermoactinomycetaceae</taxon>
        <taxon>Laceyella</taxon>
    </lineage>
</organism>
<dbReference type="EMBL" id="FXTU01000008">
    <property type="protein sequence ID" value="SMP31548.1"/>
    <property type="molecule type" value="Genomic_DNA"/>
</dbReference>
<dbReference type="GO" id="GO:0047429">
    <property type="term" value="F:nucleoside triphosphate diphosphatase activity"/>
    <property type="evidence" value="ECO:0007669"/>
    <property type="project" value="InterPro"/>
</dbReference>
<dbReference type="GO" id="GO:0009143">
    <property type="term" value="P:nucleoside triphosphate catabolic process"/>
    <property type="evidence" value="ECO:0007669"/>
    <property type="project" value="InterPro"/>
</dbReference>
<evidence type="ECO:0000256" key="1">
    <source>
        <dbReference type="ARBA" id="ARBA00008023"/>
    </source>
</evidence>
<evidence type="ECO:0000313" key="3">
    <source>
        <dbReference type="EMBL" id="SMP31548.1"/>
    </source>
</evidence>
<keyword evidence="4" id="KW-1185">Reference proteome</keyword>
<sequence>MKILFATQNEAKLKEAIDVLAPMGIEVESLPIVLHEPDVGTMAEVAEIKLKQVLEQGYDTVMVDDAGIFFAAFDSFPGVLTKRVFDRIGYKGIRKLLEGEVRDAWFEGAVAVACKGQTAIFTAKTHGRICDQIDDEMTPNRAIPFDRIFIPDGDTRVLHDVPLEERLRYSYRRKAMEKMAEWLKKLP</sequence>
<dbReference type="Gene3D" id="3.90.950.10">
    <property type="match status" value="1"/>
</dbReference>
<comment type="similarity">
    <text evidence="1">Belongs to the HAM1 NTPase family.</text>
</comment>
<evidence type="ECO:0000256" key="2">
    <source>
        <dbReference type="ARBA" id="ARBA00022801"/>
    </source>
</evidence>
<dbReference type="RefSeq" id="WP_102993527.1">
    <property type="nucleotide sequence ID" value="NZ_FXTU01000008.1"/>
</dbReference>
<dbReference type="AlphaFoldDB" id="A0AA46AGV2"/>
<dbReference type="GO" id="GO:0005737">
    <property type="term" value="C:cytoplasm"/>
    <property type="evidence" value="ECO:0007669"/>
    <property type="project" value="TreeGrafter"/>
</dbReference>
<comment type="caution">
    <text evidence="3">The sequence shown here is derived from an EMBL/GenBank/DDBJ whole genome shotgun (WGS) entry which is preliminary data.</text>
</comment>
<dbReference type="PANTHER" id="PTHR11067:SF9">
    <property type="entry name" value="INOSINE TRIPHOSPHATE PYROPHOSPHATASE"/>
    <property type="match status" value="1"/>
</dbReference>
<accession>A0AA46AGV2</accession>
<reference evidence="3" key="1">
    <citation type="submission" date="2017-05" db="EMBL/GenBank/DDBJ databases">
        <authorList>
            <person name="Varghese N."/>
            <person name="Submissions S."/>
        </authorList>
    </citation>
    <scope>NUCLEOTIDE SEQUENCE</scope>
    <source>
        <strain evidence="3">DSM 45262</strain>
    </source>
</reference>
<dbReference type="InterPro" id="IPR029001">
    <property type="entry name" value="ITPase-like_fam"/>
</dbReference>
<dbReference type="SUPFAM" id="SSF52972">
    <property type="entry name" value="ITPase-like"/>
    <property type="match status" value="1"/>
</dbReference>
<dbReference type="CDD" id="cd00515">
    <property type="entry name" value="HAM1"/>
    <property type="match status" value="1"/>
</dbReference>
<dbReference type="InterPro" id="IPR002637">
    <property type="entry name" value="RdgB/HAM1"/>
</dbReference>
<protein>
    <submittedName>
        <fullName evidence="3">DITPase</fullName>
    </submittedName>
</protein>
<dbReference type="Proteomes" id="UP001157946">
    <property type="component" value="Unassembled WGS sequence"/>
</dbReference>
<keyword evidence="2" id="KW-0378">Hydrolase</keyword>
<dbReference type="Pfam" id="PF01725">
    <property type="entry name" value="Ham1p_like"/>
    <property type="match status" value="1"/>
</dbReference>